<reference evidence="1 2" key="1">
    <citation type="submission" date="2020-08" db="EMBL/GenBank/DDBJ databases">
        <title>Genomic Encyclopedia of Type Strains, Phase IV (KMG-IV): sequencing the most valuable type-strain genomes for metagenomic binning, comparative biology and taxonomic classification.</title>
        <authorList>
            <person name="Goeker M."/>
        </authorList>
    </citation>
    <scope>NUCLEOTIDE SEQUENCE [LARGE SCALE GENOMIC DNA]</scope>
    <source>
        <strain evidence="1 2">DSM 103679</strain>
    </source>
</reference>
<dbReference type="EMBL" id="JACHFR010000003">
    <property type="protein sequence ID" value="MBB5219781.1"/>
    <property type="molecule type" value="Genomic_DNA"/>
</dbReference>
<accession>A0A840SKA6</accession>
<dbReference type="Proteomes" id="UP000578697">
    <property type="component" value="Unassembled WGS sequence"/>
</dbReference>
<evidence type="ECO:0000313" key="1">
    <source>
        <dbReference type="EMBL" id="MBB5219781.1"/>
    </source>
</evidence>
<organism evidence="1 2">
    <name type="scientific">Treponema rectale</name>
    <dbReference type="NCBI Taxonomy" id="744512"/>
    <lineage>
        <taxon>Bacteria</taxon>
        <taxon>Pseudomonadati</taxon>
        <taxon>Spirochaetota</taxon>
        <taxon>Spirochaetia</taxon>
        <taxon>Spirochaetales</taxon>
        <taxon>Treponemataceae</taxon>
        <taxon>Treponema</taxon>
    </lineage>
</organism>
<protein>
    <submittedName>
        <fullName evidence="1">Uncharacterized protein</fullName>
    </submittedName>
</protein>
<feature type="non-terminal residue" evidence="1">
    <location>
        <position position="1"/>
    </location>
</feature>
<proteinExistence type="predicted"/>
<dbReference type="AlphaFoldDB" id="A0A840SKA6"/>
<sequence>VQPAVMAGETVITEINGMTDNLNRDMTVSVRKTAFYRLLTEL</sequence>
<name>A0A840SKA6_9SPIR</name>
<evidence type="ECO:0000313" key="2">
    <source>
        <dbReference type="Proteomes" id="UP000578697"/>
    </source>
</evidence>
<gene>
    <name evidence="1" type="ORF">HNP77_002163</name>
</gene>
<comment type="caution">
    <text evidence="1">The sequence shown here is derived from an EMBL/GenBank/DDBJ whole genome shotgun (WGS) entry which is preliminary data.</text>
</comment>
<keyword evidence="2" id="KW-1185">Reference proteome</keyword>